<name>A0A0M5LES9_9GAMM</name>
<dbReference type="PROSITE" id="PS51257">
    <property type="entry name" value="PROKAR_LIPOPROTEIN"/>
    <property type="match status" value="1"/>
</dbReference>
<reference evidence="1 2" key="1">
    <citation type="journal article" date="2015" name="Genome Announc.">
        <title>Genome Sequence of 'Candidatus Thioglobus autotrophica' Strain EF1, a Chemoautotroph from the SUP05 Clade of Marine Gammaproteobacteria.</title>
        <authorList>
            <person name="Shah V."/>
            <person name="Morris R.M."/>
        </authorList>
    </citation>
    <scope>NUCLEOTIDE SEQUENCE [LARGE SCALE GENOMIC DNA]</scope>
    <source>
        <strain evidence="1 2">EF1</strain>
    </source>
</reference>
<gene>
    <name evidence="1" type="ORF">SP60_04970</name>
</gene>
<evidence type="ECO:0000313" key="1">
    <source>
        <dbReference type="EMBL" id="ALE52616.1"/>
    </source>
</evidence>
<evidence type="ECO:0008006" key="3">
    <source>
        <dbReference type="Google" id="ProtNLM"/>
    </source>
</evidence>
<dbReference type="AlphaFoldDB" id="A0A0M5LES9"/>
<accession>A0A0M5LES9</accession>
<sequence length="258" mass="28381">MKKIIFIIGIVFLSGCGMTPVKHIDPNFIDNLREGRVTLSGGGCGFTWGASNQAILSNLSGERWHDLANLIKSLECSQDSAYYFLGRSAEGLGFKNAAKKYYKTSINNSKVGNHLYSCASMLEYNCWGFKFPQDSETRLSQLKIYQFKDMPMVLEVTESGRTFKLSGIVKDILGNQNDVFGFFNDSGIKVCSGEFNLNRSKSRGSVSLNCFNGKFSGTGEVLSSSYNESQGTYSGVGLIKTPSTQIRMLYGPNVSSIE</sequence>
<dbReference type="RefSeq" id="WP_053951576.1">
    <property type="nucleotide sequence ID" value="NZ_CP010552.1"/>
</dbReference>
<protein>
    <recommendedName>
        <fullName evidence="3">Lipoprotein</fullName>
    </recommendedName>
</protein>
<dbReference type="OrthoDB" id="9181702at2"/>
<evidence type="ECO:0000313" key="2">
    <source>
        <dbReference type="Proteomes" id="UP000058020"/>
    </source>
</evidence>
<keyword evidence="2" id="KW-1185">Reference proteome</keyword>
<organism evidence="1 2">
    <name type="scientific">Candidatus Thioglobus autotrophicus</name>
    <dbReference type="NCBI Taxonomy" id="1705394"/>
    <lineage>
        <taxon>Bacteria</taxon>
        <taxon>Pseudomonadati</taxon>
        <taxon>Pseudomonadota</taxon>
        <taxon>Gammaproteobacteria</taxon>
        <taxon>Candidatus Pseudothioglobaceae</taxon>
        <taxon>Candidatus Thioglobus</taxon>
    </lineage>
</organism>
<dbReference type="KEGG" id="tho:SP60_04970"/>
<dbReference type="Proteomes" id="UP000058020">
    <property type="component" value="Chromosome"/>
</dbReference>
<dbReference type="EMBL" id="CP010552">
    <property type="protein sequence ID" value="ALE52616.1"/>
    <property type="molecule type" value="Genomic_DNA"/>
</dbReference>
<proteinExistence type="predicted"/>